<sequence length="57" mass="6393">MPTLPGAKLTGKVHQVLVNSLAMHLYHGLVESKTLLLYRLQKQNILPQVVVVHNFFG</sequence>
<reference evidence="1 2" key="1">
    <citation type="journal article" date="2017" name="Nature">
        <title>The Apostasia genome and the evolution of orchids.</title>
        <authorList>
            <person name="Zhang G.Q."/>
            <person name="Liu K.W."/>
            <person name="Li Z."/>
            <person name="Lohaus R."/>
            <person name="Hsiao Y.Y."/>
            <person name="Niu S.C."/>
            <person name="Wang J.Y."/>
            <person name="Lin Y.C."/>
            <person name="Xu Q."/>
            <person name="Chen L.J."/>
            <person name="Yoshida K."/>
            <person name="Fujiwara S."/>
            <person name="Wang Z.W."/>
            <person name="Zhang Y.Q."/>
            <person name="Mitsuda N."/>
            <person name="Wang M."/>
            <person name="Liu G.H."/>
            <person name="Pecoraro L."/>
            <person name="Huang H.X."/>
            <person name="Xiao X.J."/>
            <person name="Lin M."/>
            <person name="Wu X.Y."/>
            <person name="Wu W.L."/>
            <person name="Chen Y.Y."/>
            <person name="Chang S.B."/>
            <person name="Sakamoto S."/>
            <person name="Ohme-Takagi M."/>
            <person name="Yagi M."/>
            <person name="Zeng S.J."/>
            <person name="Shen C.Y."/>
            <person name="Yeh C.M."/>
            <person name="Luo Y.B."/>
            <person name="Tsai W.C."/>
            <person name="Van de Peer Y."/>
            <person name="Liu Z.J."/>
        </authorList>
    </citation>
    <scope>NUCLEOTIDE SEQUENCE [LARGE SCALE GENOMIC DNA]</scope>
    <source>
        <strain evidence="2">cv. Shenzhen</strain>
        <tissue evidence="1">Stem</tissue>
    </source>
</reference>
<organism evidence="1 2">
    <name type="scientific">Apostasia shenzhenica</name>
    <dbReference type="NCBI Taxonomy" id="1088818"/>
    <lineage>
        <taxon>Eukaryota</taxon>
        <taxon>Viridiplantae</taxon>
        <taxon>Streptophyta</taxon>
        <taxon>Embryophyta</taxon>
        <taxon>Tracheophyta</taxon>
        <taxon>Spermatophyta</taxon>
        <taxon>Magnoliopsida</taxon>
        <taxon>Liliopsida</taxon>
        <taxon>Asparagales</taxon>
        <taxon>Orchidaceae</taxon>
        <taxon>Apostasioideae</taxon>
        <taxon>Apostasia</taxon>
    </lineage>
</organism>
<evidence type="ECO:0000313" key="1">
    <source>
        <dbReference type="EMBL" id="PKA48978.1"/>
    </source>
</evidence>
<evidence type="ECO:0000313" key="2">
    <source>
        <dbReference type="Proteomes" id="UP000236161"/>
    </source>
</evidence>
<dbReference type="EMBL" id="KZ452042">
    <property type="protein sequence ID" value="PKA48978.1"/>
    <property type="molecule type" value="Genomic_DNA"/>
</dbReference>
<accession>A0A2I0A0B3</accession>
<protein>
    <submittedName>
        <fullName evidence="1">Uncharacterized protein</fullName>
    </submittedName>
</protein>
<gene>
    <name evidence="1" type="ORF">AXF42_Ash019516</name>
</gene>
<keyword evidence="2" id="KW-1185">Reference proteome</keyword>
<name>A0A2I0A0B3_9ASPA</name>
<proteinExistence type="predicted"/>
<dbReference type="AlphaFoldDB" id="A0A2I0A0B3"/>
<dbReference type="Proteomes" id="UP000236161">
    <property type="component" value="Unassembled WGS sequence"/>
</dbReference>